<organism evidence="2 3">
    <name type="scientific">Ancylostoma ceylanicum</name>
    <dbReference type="NCBI Taxonomy" id="53326"/>
    <lineage>
        <taxon>Eukaryota</taxon>
        <taxon>Metazoa</taxon>
        <taxon>Ecdysozoa</taxon>
        <taxon>Nematoda</taxon>
        <taxon>Chromadorea</taxon>
        <taxon>Rhabditida</taxon>
        <taxon>Rhabditina</taxon>
        <taxon>Rhabditomorpha</taxon>
        <taxon>Strongyloidea</taxon>
        <taxon>Ancylostomatidae</taxon>
        <taxon>Ancylostomatinae</taxon>
        <taxon>Ancylostoma</taxon>
    </lineage>
</organism>
<dbReference type="GO" id="GO:0005385">
    <property type="term" value="F:zinc ion transmembrane transporter activity"/>
    <property type="evidence" value="ECO:0007669"/>
    <property type="project" value="TreeGrafter"/>
</dbReference>
<evidence type="ECO:0000313" key="2">
    <source>
        <dbReference type="EMBL" id="EPB66298.1"/>
    </source>
</evidence>
<dbReference type="EMBL" id="KE126264">
    <property type="protein sequence ID" value="EPB66298.1"/>
    <property type="molecule type" value="Genomic_DNA"/>
</dbReference>
<evidence type="ECO:0000256" key="1">
    <source>
        <dbReference type="SAM" id="Phobius"/>
    </source>
</evidence>
<protein>
    <submittedName>
        <fullName evidence="2">Uncharacterized protein</fullName>
    </submittedName>
</protein>
<keyword evidence="1" id="KW-0812">Transmembrane</keyword>
<keyword evidence="1" id="KW-0472">Membrane</keyword>
<dbReference type="GO" id="GO:0005886">
    <property type="term" value="C:plasma membrane"/>
    <property type="evidence" value="ECO:0007669"/>
    <property type="project" value="TreeGrafter"/>
</dbReference>
<gene>
    <name evidence="2" type="ORF">ANCCEY_14609</name>
</gene>
<name>A0A0D6L686_9BILA</name>
<dbReference type="PANTHER" id="PTHR12191">
    <property type="entry name" value="SOLUTE CARRIER FAMILY 39"/>
    <property type="match status" value="1"/>
</dbReference>
<dbReference type="GO" id="GO:0071578">
    <property type="term" value="P:zinc ion import across plasma membrane"/>
    <property type="evidence" value="ECO:0007669"/>
    <property type="project" value="TreeGrafter"/>
</dbReference>
<reference evidence="2 3" key="1">
    <citation type="submission" date="2013-05" db="EMBL/GenBank/DDBJ databases">
        <title>Draft genome of the parasitic nematode Anyclostoma ceylanicum.</title>
        <authorList>
            <person name="Mitreva M."/>
        </authorList>
    </citation>
    <scope>NUCLEOTIDE SEQUENCE [LARGE SCALE GENOMIC DNA]</scope>
</reference>
<dbReference type="GO" id="GO:0140410">
    <property type="term" value="F:monoatomic cation:bicarbonate symporter activity"/>
    <property type="evidence" value="ECO:0007669"/>
    <property type="project" value="TreeGrafter"/>
</dbReference>
<evidence type="ECO:0000313" key="3">
    <source>
        <dbReference type="Proteomes" id="UP000054495"/>
    </source>
</evidence>
<feature type="transmembrane region" description="Helical" evidence="1">
    <location>
        <begin position="94"/>
        <end position="115"/>
    </location>
</feature>
<dbReference type="Proteomes" id="UP000054495">
    <property type="component" value="Unassembled WGS sequence"/>
</dbReference>
<dbReference type="AlphaFoldDB" id="A0A0D6L686"/>
<dbReference type="GO" id="GO:0030003">
    <property type="term" value="P:intracellular monoatomic cation homeostasis"/>
    <property type="evidence" value="ECO:0007669"/>
    <property type="project" value="TreeGrafter"/>
</dbReference>
<proteinExistence type="predicted"/>
<keyword evidence="1" id="KW-1133">Transmembrane helix</keyword>
<feature type="transmembrane region" description="Helical" evidence="1">
    <location>
        <begin position="59"/>
        <end position="82"/>
    </location>
</feature>
<keyword evidence="3" id="KW-1185">Reference proteome</keyword>
<dbReference type="InterPro" id="IPR050799">
    <property type="entry name" value="ZIP_Transporter"/>
</dbReference>
<sequence>MVIHAFPWDASTSVANLTETQIQQLCALIGNSTTSPADLLTNSTTIHNELITTTSTAVATVWGIGLTFVTIINMCAVCGIGVMRYLTKDVYNQIITLFVGLGVGSLSGSSFYHLLPQVRY</sequence>
<dbReference type="PANTHER" id="PTHR12191:SF37">
    <property type="entry name" value="ZINC TRANSPORTER FOI"/>
    <property type="match status" value="1"/>
</dbReference>
<accession>A0A0D6L686</accession>